<comment type="subcellular location">
    <subcellularLocation>
        <location evidence="1">Mitochondrion</location>
    </subcellularLocation>
</comment>
<dbReference type="GO" id="GO:0006120">
    <property type="term" value="P:mitochondrial electron transport, NADH to ubiquinone"/>
    <property type="evidence" value="ECO:0007669"/>
    <property type="project" value="TreeGrafter"/>
</dbReference>
<evidence type="ECO:0000256" key="1">
    <source>
        <dbReference type="ARBA" id="ARBA00004173"/>
    </source>
</evidence>
<reference evidence="6 7" key="1">
    <citation type="submission" date="2022-07" db="EMBL/GenBank/DDBJ databases">
        <title>Genome-wide signatures of adaptation to extreme environments.</title>
        <authorList>
            <person name="Cho C.H."/>
            <person name="Yoon H.S."/>
        </authorList>
    </citation>
    <scope>NUCLEOTIDE SEQUENCE [LARGE SCALE GENOMIC DNA]</scope>
    <source>
        <strain evidence="6 7">108.79 E11</strain>
    </source>
</reference>
<protein>
    <recommendedName>
        <fullName evidence="5">NADH:ubiquinone oxidoreductase intermediate-associated protein 30 domain-containing protein</fullName>
    </recommendedName>
</protein>
<keyword evidence="7" id="KW-1185">Reference proteome</keyword>
<dbReference type="InterPro" id="IPR039131">
    <property type="entry name" value="NDUFAF1"/>
</dbReference>
<dbReference type="GO" id="GO:0051082">
    <property type="term" value="F:unfolded protein binding"/>
    <property type="evidence" value="ECO:0007669"/>
    <property type="project" value="TreeGrafter"/>
</dbReference>
<dbReference type="Pfam" id="PF08547">
    <property type="entry name" value="CIA30"/>
    <property type="match status" value="1"/>
</dbReference>
<organism evidence="6 7">
    <name type="scientific">Galdieria yellowstonensis</name>
    <dbReference type="NCBI Taxonomy" id="3028027"/>
    <lineage>
        <taxon>Eukaryota</taxon>
        <taxon>Rhodophyta</taxon>
        <taxon>Bangiophyceae</taxon>
        <taxon>Galdieriales</taxon>
        <taxon>Galdieriaceae</taxon>
        <taxon>Galdieria</taxon>
    </lineage>
</organism>
<keyword evidence="3" id="KW-0496">Mitochondrion</keyword>
<dbReference type="GO" id="GO:0005739">
    <property type="term" value="C:mitochondrion"/>
    <property type="evidence" value="ECO:0007669"/>
    <property type="project" value="UniProtKB-SubCell"/>
</dbReference>
<dbReference type="PANTHER" id="PTHR13194">
    <property type="entry name" value="COMPLEX I INTERMEDIATE-ASSOCIATED PROTEIN 30"/>
    <property type="match status" value="1"/>
</dbReference>
<dbReference type="PANTHER" id="PTHR13194:SF18">
    <property type="entry name" value="COMPLEX I INTERMEDIATE-ASSOCIATED PROTEIN 30, MITOCHONDRIAL"/>
    <property type="match status" value="1"/>
</dbReference>
<name>A0AAV9IDB4_9RHOD</name>
<comment type="similarity">
    <text evidence="2">Belongs to the CIA30 family.</text>
</comment>
<evidence type="ECO:0000256" key="2">
    <source>
        <dbReference type="ARBA" id="ARBA00007884"/>
    </source>
</evidence>
<comment type="caution">
    <text evidence="6">The sequence shown here is derived from an EMBL/GenBank/DDBJ whole genome shotgun (WGS) entry which is preliminary data.</text>
</comment>
<feature type="domain" description="NADH:ubiquinone oxidoreductase intermediate-associated protein 30" evidence="5">
    <location>
        <begin position="119"/>
        <end position="271"/>
    </location>
</feature>
<evidence type="ECO:0000259" key="5">
    <source>
        <dbReference type="Pfam" id="PF08547"/>
    </source>
</evidence>
<dbReference type="InterPro" id="IPR013857">
    <property type="entry name" value="NADH-UbQ_OxRdtase-assoc_prot30"/>
</dbReference>
<dbReference type="InterPro" id="IPR008979">
    <property type="entry name" value="Galactose-bd-like_sf"/>
</dbReference>
<evidence type="ECO:0000256" key="4">
    <source>
        <dbReference type="ARBA" id="ARBA00023186"/>
    </source>
</evidence>
<keyword evidence="4" id="KW-0143">Chaperone</keyword>
<sequence>MKCYVNFIENSRIDKIDILMLMKLHVFYLFSLEDEHLPLPNSCNILDRKSHNAEEMSFSLFPMKNLEWKIFVQNVIRSVKANLPINHEKPPRQLVHAFGKVVDDRIAQFPSSQLEKAFQQASNWEVHGDFEIGGKSEAFVESLPDGTGVRFYGNLREHPAFPRGGYLSFYWRGLEDFEDYERIVLRVRSNGQPFLFHIKTESFMLNSDMFQIAFKTKPDRTWCHVKAPFSRFKHIYKGHVTDDQPEVYLKNVLGMGFTVADREPGPFEIDIASIHVEKDS</sequence>
<evidence type="ECO:0000313" key="7">
    <source>
        <dbReference type="Proteomes" id="UP001300502"/>
    </source>
</evidence>
<dbReference type="GO" id="GO:0032981">
    <property type="term" value="P:mitochondrial respiratory chain complex I assembly"/>
    <property type="evidence" value="ECO:0007669"/>
    <property type="project" value="TreeGrafter"/>
</dbReference>
<evidence type="ECO:0000313" key="6">
    <source>
        <dbReference type="EMBL" id="KAK4525349.1"/>
    </source>
</evidence>
<dbReference type="EMBL" id="JANCYU010000029">
    <property type="protein sequence ID" value="KAK4525349.1"/>
    <property type="molecule type" value="Genomic_DNA"/>
</dbReference>
<dbReference type="AlphaFoldDB" id="A0AAV9IDB4"/>
<accession>A0AAV9IDB4</accession>
<proteinExistence type="inferred from homology"/>
<gene>
    <name evidence="6" type="ORF">GAYE_SCF09G3257</name>
</gene>
<dbReference type="Proteomes" id="UP001300502">
    <property type="component" value="Unassembled WGS sequence"/>
</dbReference>
<dbReference type="SUPFAM" id="SSF49785">
    <property type="entry name" value="Galactose-binding domain-like"/>
    <property type="match status" value="1"/>
</dbReference>
<evidence type="ECO:0000256" key="3">
    <source>
        <dbReference type="ARBA" id="ARBA00023128"/>
    </source>
</evidence>